<evidence type="ECO:0000313" key="1">
    <source>
        <dbReference type="EMBL" id="KAA8644942.1"/>
    </source>
</evidence>
<proteinExistence type="predicted"/>
<gene>
    <name evidence="1" type="ORF">ATNIH1004_009153</name>
</gene>
<dbReference type="RefSeq" id="XP_033424303.1">
    <property type="nucleotide sequence ID" value="XM_033573751.1"/>
</dbReference>
<dbReference type="AlphaFoldDB" id="A0A5M9MD84"/>
<evidence type="ECO:0000313" key="2">
    <source>
        <dbReference type="Proteomes" id="UP000324241"/>
    </source>
</evidence>
<comment type="caution">
    <text evidence="1">The sequence shown here is derived from an EMBL/GenBank/DDBJ whole genome shotgun (WGS) entry which is preliminary data.</text>
</comment>
<organism evidence="1 2">
    <name type="scientific">Aspergillus tanneri</name>
    <dbReference type="NCBI Taxonomy" id="1220188"/>
    <lineage>
        <taxon>Eukaryota</taxon>
        <taxon>Fungi</taxon>
        <taxon>Dikarya</taxon>
        <taxon>Ascomycota</taxon>
        <taxon>Pezizomycotina</taxon>
        <taxon>Eurotiomycetes</taxon>
        <taxon>Eurotiomycetidae</taxon>
        <taxon>Eurotiales</taxon>
        <taxon>Aspergillaceae</taxon>
        <taxon>Aspergillus</taxon>
        <taxon>Aspergillus subgen. Circumdati</taxon>
    </lineage>
</organism>
<sequence>MEAGIKCFEALYFNRIFERIDVRLTHMILYLIVQHIRQDPERYINKPREKGDPVLAYILSHIPGITQEWHVDKRSLRNVMSNYLSQSLASCMYSIPLPFVTIPALTDSKISTESHFVDGQLGALVTFIAQTRPGTVALFRSMGSMLNCLLSGPAAADFTQHCLPGEDRFIEASKTDDAAAIKPDAATSWKRTFTEQGDFSFVKEMAQFLPPFSERLVCLKMLAEPIEIPMCRHHLLA</sequence>
<dbReference type="Proteomes" id="UP000324241">
    <property type="component" value="Unassembled WGS sequence"/>
</dbReference>
<dbReference type="EMBL" id="QUQM01000006">
    <property type="protein sequence ID" value="KAA8644942.1"/>
    <property type="molecule type" value="Genomic_DNA"/>
</dbReference>
<name>A0A5M9MD84_9EURO</name>
<accession>A0A5M9MD84</accession>
<protein>
    <submittedName>
        <fullName evidence="1">Uncharacterized protein</fullName>
    </submittedName>
</protein>
<reference evidence="1 2" key="1">
    <citation type="submission" date="2019-08" db="EMBL/GenBank/DDBJ databases">
        <title>The genome sequence of a newly discovered highly antifungal drug resistant Aspergillus species, Aspergillus tanneri NIH 1004.</title>
        <authorList>
            <person name="Mounaud S."/>
            <person name="Singh I."/>
            <person name="Joardar V."/>
            <person name="Pakala S."/>
            <person name="Pakala S."/>
            <person name="Venepally P."/>
            <person name="Chung J.K."/>
            <person name="Losada L."/>
            <person name="Nierman W.C."/>
        </authorList>
    </citation>
    <scope>NUCLEOTIDE SEQUENCE [LARGE SCALE GENOMIC DNA]</scope>
    <source>
        <strain evidence="1 2">NIH1004</strain>
    </source>
</reference>
<dbReference type="GeneID" id="54331855"/>